<feature type="region of interest" description="Disordered" evidence="1">
    <location>
        <begin position="36"/>
        <end position="69"/>
    </location>
</feature>
<evidence type="ECO:0000313" key="2">
    <source>
        <dbReference type="EMBL" id="CEK95071.1"/>
    </source>
</evidence>
<dbReference type="AlphaFoldDB" id="A0A0B7BRT3"/>
<sequence length="69" mass="7533">MHMVCPKAKNNDLSLPELDSRDSSTEKLSVLRKLTGVSSGHSPIVNDILQPSSSRYFSGSSSRQNSLQN</sequence>
<organism evidence="2">
    <name type="scientific">Arion vulgaris</name>
    <dbReference type="NCBI Taxonomy" id="1028688"/>
    <lineage>
        <taxon>Eukaryota</taxon>
        <taxon>Metazoa</taxon>
        <taxon>Spiralia</taxon>
        <taxon>Lophotrochozoa</taxon>
        <taxon>Mollusca</taxon>
        <taxon>Gastropoda</taxon>
        <taxon>Heterobranchia</taxon>
        <taxon>Euthyneura</taxon>
        <taxon>Panpulmonata</taxon>
        <taxon>Eupulmonata</taxon>
        <taxon>Stylommatophora</taxon>
        <taxon>Helicina</taxon>
        <taxon>Arionoidea</taxon>
        <taxon>Arionidae</taxon>
        <taxon>Arion</taxon>
    </lineage>
</organism>
<accession>A0A0B7BRT3</accession>
<proteinExistence type="predicted"/>
<protein>
    <submittedName>
        <fullName evidence="2">Uncharacterized protein</fullName>
    </submittedName>
</protein>
<dbReference type="EMBL" id="HACG01048206">
    <property type="protein sequence ID" value="CEK95071.1"/>
    <property type="molecule type" value="Transcribed_RNA"/>
</dbReference>
<name>A0A0B7BRT3_9EUPU</name>
<gene>
    <name evidence="2" type="primary">ORF205241</name>
</gene>
<feature type="region of interest" description="Disordered" evidence="1">
    <location>
        <begin position="1"/>
        <end position="24"/>
    </location>
</feature>
<reference evidence="2" key="1">
    <citation type="submission" date="2014-12" db="EMBL/GenBank/DDBJ databases">
        <title>Insight into the proteome of Arion vulgaris.</title>
        <authorList>
            <person name="Aradska J."/>
            <person name="Bulat T."/>
            <person name="Smidak R."/>
            <person name="Sarate P."/>
            <person name="Gangsoo J."/>
            <person name="Sialana F."/>
            <person name="Bilban M."/>
            <person name="Lubec G."/>
        </authorList>
    </citation>
    <scope>NUCLEOTIDE SEQUENCE</scope>
    <source>
        <tissue evidence="2">Skin</tissue>
    </source>
</reference>
<evidence type="ECO:0000256" key="1">
    <source>
        <dbReference type="SAM" id="MobiDB-lite"/>
    </source>
</evidence>
<feature type="compositionally biased region" description="Low complexity" evidence="1">
    <location>
        <begin position="52"/>
        <end position="69"/>
    </location>
</feature>